<accession>A0ABZ3IR59</accession>
<sequence>MNLLCALYPNSITVTANPQYPLVNQVTLGISFPDEPVPGLVNPQGLTPDNDLPGRNAVGYNLSRIYIWFPWGTDSEKGFASNEESEKIAVSPGPNNSDWYCVAQEDDEVGRFWILFPKHSGQLATSDSLTFVLDQIISTAKSGQSYIFVKNCCITGYTDGVQPFPIMKQAQGLAIHSFRALPSTIAKGAYSTLSWDVAGASSCTLYPGGYAVALTGQKQVILNSTTDFTLTAQNDAGQSCSQDVTVYVNPPTIQSFTADVTGPVDYGTTVTLQWDVWCAAAASIDQGIGTVASSQGSVQVVPQKDTTYTLKCTGAGDPVTQNLTIKVNSIAITSFSANPPAIDTGQAAVLSWTSVYEKGATGKILAANVITGLAEWSAPELISSNVSLPNGQCTVTPSLSKGYRLVCQGPNGEVSNELSLPVNHCVGITQFEADYAAGFFQVHWNTENASTCSVQIQSGNGCTYSYSQPSGVSGNLQAIINDGERAAIAYKATITCSGSGGTLSKQISFCRNISSEPHSSQGHYSN</sequence>
<proteinExistence type="predicted"/>
<evidence type="ECO:0000313" key="2">
    <source>
        <dbReference type="Proteomes" id="UP000216752"/>
    </source>
</evidence>
<gene>
    <name evidence="1" type="ORF">SPSIL_041270</name>
</gene>
<evidence type="ECO:0000313" key="1">
    <source>
        <dbReference type="EMBL" id="XFO67908.1"/>
    </source>
</evidence>
<dbReference type="EMBL" id="CP155573">
    <property type="protein sequence ID" value="XFO67908.1"/>
    <property type="molecule type" value="Genomic_DNA"/>
</dbReference>
<keyword evidence="2" id="KW-1185">Reference proteome</keyword>
<organism evidence="1 2">
    <name type="scientific">Sporomusa silvacetica DSM 10669</name>
    <dbReference type="NCBI Taxonomy" id="1123289"/>
    <lineage>
        <taxon>Bacteria</taxon>
        <taxon>Bacillati</taxon>
        <taxon>Bacillota</taxon>
        <taxon>Negativicutes</taxon>
        <taxon>Selenomonadales</taxon>
        <taxon>Sporomusaceae</taxon>
        <taxon>Sporomusa</taxon>
    </lineage>
</organism>
<reference evidence="1" key="1">
    <citation type="submission" date="2024-05" db="EMBL/GenBank/DDBJ databases">
        <title>Isolation and characterization of Sporomusa carbonis sp. nov., a carboxydotrophic hydrogenogen in the genus of Sporomusa isolated from a charcoal burning pile.</title>
        <authorList>
            <person name="Boeer T."/>
            <person name="Rosenbaum F."/>
            <person name="Eysell L."/>
            <person name="Mueller V."/>
            <person name="Daniel R."/>
            <person name="Poehlein A."/>
        </authorList>
    </citation>
    <scope>NUCLEOTIDE SEQUENCE [LARGE SCALE GENOMIC DNA]</scope>
    <source>
        <strain evidence="1">DSM 10669</strain>
    </source>
</reference>
<evidence type="ECO:0008006" key="3">
    <source>
        <dbReference type="Google" id="ProtNLM"/>
    </source>
</evidence>
<name>A0ABZ3IR59_9FIRM</name>
<dbReference type="RefSeq" id="WP_094603727.1">
    <property type="nucleotide sequence ID" value="NZ_CP155573.1"/>
</dbReference>
<protein>
    <recommendedName>
        <fullName evidence="3">Ig-like domain-containing protein</fullName>
    </recommendedName>
</protein>
<dbReference type="Proteomes" id="UP000216752">
    <property type="component" value="Chromosome"/>
</dbReference>